<dbReference type="SUPFAM" id="SSF52540">
    <property type="entry name" value="P-loop containing nucleoside triphosphate hydrolases"/>
    <property type="match status" value="1"/>
</dbReference>
<evidence type="ECO:0000259" key="1">
    <source>
        <dbReference type="Pfam" id="PF09848"/>
    </source>
</evidence>
<gene>
    <name evidence="2" type="ORF">FOC70_02095</name>
</gene>
<dbReference type="AlphaFoldDB" id="A0A7D4JLM0"/>
<proteinExistence type="predicted"/>
<reference evidence="2 3" key="1">
    <citation type="submission" date="2020-05" db="EMBL/GenBank/DDBJ databases">
        <title>FDA dAtabase for Regulatory Grade micrObial Sequences (FDA-ARGOS): Supporting development and validation of Infectious Disease Dx tests.</title>
        <authorList>
            <person name="Pederson C."/>
            <person name="Tallon L."/>
            <person name="Sadzewicz L."/>
            <person name="Zhao X."/>
            <person name="Vavikolanu K."/>
            <person name="Mehta A."/>
            <person name="Aluvathingal J."/>
            <person name="Nadendla S."/>
            <person name="Myers T."/>
            <person name="Yan Y."/>
            <person name="Sichtig H."/>
        </authorList>
    </citation>
    <scope>NUCLEOTIDE SEQUENCE [LARGE SCALE GENOMIC DNA]</scope>
    <source>
        <strain evidence="2 3">FDAARGOS_764</strain>
    </source>
</reference>
<accession>A0A7D4JLM0</accession>
<protein>
    <submittedName>
        <fullName evidence="2">DUF2075 domain-containing protein</fullName>
    </submittedName>
</protein>
<dbReference type="EMBL" id="CP054000">
    <property type="protein sequence ID" value="QKH79220.1"/>
    <property type="molecule type" value="Genomic_DNA"/>
</dbReference>
<evidence type="ECO:0000313" key="2">
    <source>
        <dbReference type="EMBL" id="QKH79220.1"/>
    </source>
</evidence>
<sequence length="631" mass="71816">MGTIVNRSEIPNDCGILVEYNIPTTSRRIDFVITGHDEEDRSNFVIVELKQWETAEATDKDGIVETFLGYNVRETVHPSYQAQSYRRFFEDMHESVYRGGINPISCAYLHNYNKRNPEPLLEGQYTAYVQDTPIFIKQDSERLEDFLKKYVGKGHGDDILYEIKNGDIKPSKQLIENLTSVFEGNRVFNLIDDQKVAYESIVSAAEKTKGKKVILVKGGPGTGKSVVAVNALVTLLKKELNLRFVAPNASFRETLLSTLVNDKYATKKRLRSLFSGSGSFFDCKEDLFDVIICDEAHRLKGPGAYMYSGESQVKDLMKAGRVSVFFVDDNQMIRPDDEGSMKKVRDTASMLGVPVEEITFEAQFRCAGAEGFVNWLDDSLQIKNTANFDGWDRDAFEFKIFENPFDLKRAIFKRDGEIKVANSLDNHKGELHDSIYGVDNIEIIKKDTAENSLEFQGEEYNLNSSRLLAGFAWAWTPEKKGNRDAEINDVIIKMPDGQKDFAMPWNSRSNQYTWAMDPTKRDQIGCIHTSQGLEFDYVGVIIGDDLQVRFNDDGNPELYASYDNYEDTTGKKGLRNNEEALTTYVKRIYKVLMSRGIKGCYIYCTDKDVEEYFKGRPGINPELDIVKDSQR</sequence>
<name>A0A7D4JLM0_FINMA</name>
<dbReference type="Gene3D" id="3.40.50.300">
    <property type="entry name" value="P-loop containing nucleotide triphosphate hydrolases"/>
    <property type="match status" value="1"/>
</dbReference>
<feature type="domain" description="Schlafen group 3-like DNA/RNA helicase" evidence="1">
    <location>
        <begin position="211"/>
        <end position="417"/>
    </location>
</feature>
<dbReference type="Proteomes" id="UP000502899">
    <property type="component" value="Chromosome"/>
</dbReference>
<evidence type="ECO:0000313" key="3">
    <source>
        <dbReference type="Proteomes" id="UP000502899"/>
    </source>
</evidence>
<dbReference type="InterPro" id="IPR027417">
    <property type="entry name" value="P-loop_NTPase"/>
</dbReference>
<feature type="domain" description="Schlafen group 3-like DNA/RNA helicase" evidence="1">
    <location>
        <begin position="449"/>
        <end position="606"/>
    </location>
</feature>
<dbReference type="Pfam" id="PF09848">
    <property type="entry name" value="SLFN-g3_helicase"/>
    <property type="match status" value="2"/>
</dbReference>
<organism evidence="2 3">
    <name type="scientific">Finegoldia magna</name>
    <name type="common">Peptostreptococcus magnus</name>
    <dbReference type="NCBI Taxonomy" id="1260"/>
    <lineage>
        <taxon>Bacteria</taxon>
        <taxon>Bacillati</taxon>
        <taxon>Bacillota</taxon>
        <taxon>Tissierellia</taxon>
        <taxon>Tissierellales</taxon>
        <taxon>Peptoniphilaceae</taxon>
        <taxon>Finegoldia</taxon>
    </lineage>
</organism>
<dbReference type="InterPro" id="IPR018647">
    <property type="entry name" value="SLFN_3-like_DNA/RNA_helicase"/>
</dbReference>